<protein>
    <submittedName>
        <fullName evidence="1">Uncharacterized protein</fullName>
    </submittedName>
</protein>
<proteinExistence type="predicted"/>
<evidence type="ECO:0000313" key="2">
    <source>
        <dbReference type="Proteomes" id="UP000524237"/>
    </source>
</evidence>
<dbReference type="EMBL" id="JACGWU010000004">
    <property type="protein sequence ID" value="MBA8829433.1"/>
    <property type="molecule type" value="Genomic_DNA"/>
</dbReference>
<dbReference type="RefSeq" id="WP_182484866.1">
    <property type="nucleotide sequence ID" value="NZ_JACGWU010000004.1"/>
</dbReference>
<evidence type="ECO:0000313" key="1">
    <source>
        <dbReference type="EMBL" id="MBA8829433.1"/>
    </source>
</evidence>
<sequence>MTISRRDTILLGVVGILFLLAACCAVGSLNREVFSAKGFVSSYLHALERHDAVSALSMPGVTPSAADLPEGVSLALLRSSALSDLSNIQILDEAAQPDGSHIVSASYSLNSQSAQGMFRVTHVDNSFLFFPNWAFVSPPLGTITVNVMHDTVFSVGTSGLIDLRTTHPDTTDTSFDHTETFAAFAPGAYTFDHTSSLLTAKKSTVTVAAPRAAVDVTVDVQANAKFNADVQAEVNAFLDSCVTQVVLQPTGCPFGYQTGNRLVGEPSWSVVAYPTVNVVPGETGWVVRNAIAHVELTGELQSLYDGSITPLDQPIDANFNLNITIQPDRSLLISII</sequence>
<dbReference type="PROSITE" id="PS51257">
    <property type="entry name" value="PROKAR_LIPOPROTEIN"/>
    <property type="match status" value="1"/>
</dbReference>
<keyword evidence="2" id="KW-1185">Reference proteome</keyword>
<gene>
    <name evidence="1" type="ORF">FB555_001538</name>
</gene>
<name>A0A7W3JUG8_9MICO</name>
<organism evidence="1 2">
    <name type="scientific">Alpinimonas psychrophila</name>
    <dbReference type="NCBI Taxonomy" id="748908"/>
    <lineage>
        <taxon>Bacteria</taxon>
        <taxon>Bacillati</taxon>
        <taxon>Actinomycetota</taxon>
        <taxon>Actinomycetes</taxon>
        <taxon>Micrococcales</taxon>
        <taxon>Microbacteriaceae</taxon>
        <taxon>Alpinimonas</taxon>
    </lineage>
</organism>
<dbReference type="AlphaFoldDB" id="A0A7W3JUG8"/>
<comment type="caution">
    <text evidence="1">The sequence shown here is derived from an EMBL/GenBank/DDBJ whole genome shotgun (WGS) entry which is preliminary data.</text>
</comment>
<dbReference type="Proteomes" id="UP000524237">
    <property type="component" value="Unassembled WGS sequence"/>
</dbReference>
<accession>A0A7W3JUG8</accession>
<reference evidence="1 2" key="1">
    <citation type="submission" date="2020-07" db="EMBL/GenBank/DDBJ databases">
        <title>Sequencing the genomes of 1000 actinobacteria strains.</title>
        <authorList>
            <person name="Klenk H.-P."/>
        </authorList>
    </citation>
    <scope>NUCLEOTIDE SEQUENCE [LARGE SCALE GENOMIC DNA]</scope>
    <source>
        <strain evidence="1 2">DSM 23737</strain>
    </source>
</reference>